<gene>
    <name evidence="2" type="ORF">OS493_006571</name>
</gene>
<dbReference type="EMBL" id="MU825398">
    <property type="protein sequence ID" value="KAJ7393586.1"/>
    <property type="molecule type" value="Genomic_DNA"/>
</dbReference>
<dbReference type="SUPFAM" id="SSF50156">
    <property type="entry name" value="PDZ domain-like"/>
    <property type="match status" value="1"/>
</dbReference>
<feature type="domain" description="PDZ" evidence="1">
    <location>
        <begin position="17"/>
        <end position="106"/>
    </location>
</feature>
<reference evidence="2" key="1">
    <citation type="submission" date="2023-01" db="EMBL/GenBank/DDBJ databases">
        <title>Genome assembly of the deep-sea coral Lophelia pertusa.</title>
        <authorList>
            <person name="Herrera S."/>
            <person name="Cordes E."/>
        </authorList>
    </citation>
    <scope>NUCLEOTIDE SEQUENCE</scope>
    <source>
        <strain evidence="2">USNM1676648</strain>
        <tissue evidence="2">Polyp</tissue>
    </source>
</reference>
<keyword evidence="3" id="KW-1185">Reference proteome</keyword>
<accession>A0A9X0A550</accession>
<protein>
    <recommendedName>
        <fullName evidence="1">PDZ domain-containing protein</fullName>
    </recommendedName>
</protein>
<name>A0A9X0A550_9CNID</name>
<proteinExistence type="predicted"/>
<dbReference type="InterPro" id="IPR036034">
    <property type="entry name" value="PDZ_sf"/>
</dbReference>
<evidence type="ECO:0000313" key="2">
    <source>
        <dbReference type="EMBL" id="KAJ7393586.1"/>
    </source>
</evidence>
<sequence length="226" mass="25452">MGYEEHSFTGSQDGEISVKIAVGPRGDISDPDVEIAGGDDENHIPGNPGIFIMWVKPGSEADILLSPGCQVTKIDDVDVRNISRRVAEDILRFADDYARIHVTRNLDEDNFYLLALKYTVVKMKYRLMDTQESLLKKSKKAAHYRRALKSVTYILKVNGFDVTNVPQHVFFNFLRAADKVAKIQIMKIPVAKDDTEVRVFEDEETGENEKIVELSTGLKDDSESLD</sequence>
<dbReference type="OrthoDB" id="10425506at2759"/>
<comment type="caution">
    <text evidence="2">The sequence shown here is derived from an EMBL/GenBank/DDBJ whole genome shotgun (WGS) entry which is preliminary data.</text>
</comment>
<dbReference type="Proteomes" id="UP001163046">
    <property type="component" value="Unassembled WGS sequence"/>
</dbReference>
<dbReference type="InterPro" id="IPR001478">
    <property type="entry name" value="PDZ"/>
</dbReference>
<evidence type="ECO:0000259" key="1">
    <source>
        <dbReference type="PROSITE" id="PS50106"/>
    </source>
</evidence>
<dbReference type="Gene3D" id="2.30.42.10">
    <property type="match status" value="1"/>
</dbReference>
<organism evidence="2 3">
    <name type="scientific">Desmophyllum pertusum</name>
    <dbReference type="NCBI Taxonomy" id="174260"/>
    <lineage>
        <taxon>Eukaryota</taxon>
        <taxon>Metazoa</taxon>
        <taxon>Cnidaria</taxon>
        <taxon>Anthozoa</taxon>
        <taxon>Hexacorallia</taxon>
        <taxon>Scleractinia</taxon>
        <taxon>Caryophylliina</taxon>
        <taxon>Caryophylliidae</taxon>
        <taxon>Desmophyllum</taxon>
    </lineage>
</organism>
<dbReference type="PROSITE" id="PS50106">
    <property type="entry name" value="PDZ"/>
    <property type="match status" value="1"/>
</dbReference>
<evidence type="ECO:0000313" key="3">
    <source>
        <dbReference type="Proteomes" id="UP001163046"/>
    </source>
</evidence>
<dbReference type="AlphaFoldDB" id="A0A9X0A550"/>